<dbReference type="Pfam" id="PF13279">
    <property type="entry name" value="4HBT_2"/>
    <property type="match status" value="1"/>
</dbReference>
<evidence type="ECO:0000313" key="2">
    <source>
        <dbReference type="Proteomes" id="UP000016943"/>
    </source>
</evidence>
<organism evidence="1 2">
    <name type="scientific">Corynebacterium argentoratense DSM 44202</name>
    <dbReference type="NCBI Taxonomy" id="1348662"/>
    <lineage>
        <taxon>Bacteria</taxon>
        <taxon>Bacillati</taxon>
        <taxon>Actinomycetota</taxon>
        <taxon>Actinomycetes</taxon>
        <taxon>Mycobacteriales</taxon>
        <taxon>Corynebacteriaceae</taxon>
        <taxon>Corynebacterium</taxon>
    </lineage>
</organism>
<reference evidence="1 2" key="1">
    <citation type="journal article" date="2013" name="Genome Announc.">
        <title>Whole-Genome Sequence of the Clinical Strain Corynebacterium argentoratense DSM 44202, Isolated from a Human Throat Specimen.</title>
        <authorList>
            <person name="Bomholt C."/>
            <person name="Glaub A."/>
            <person name="Gravermann K."/>
            <person name="Albersmeier A."/>
            <person name="Brinkrolf K."/>
            <person name="Ruckert C."/>
            <person name="Tauch A."/>
        </authorList>
    </citation>
    <scope>NUCLEOTIDE SEQUENCE [LARGE SCALE GENOMIC DNA]</scope>
    <source>
        <strain evidence="1">DSM 44202</strain>
    </source>
</reference>
<dbReference type="InterPro" id="IPR029069">
    <property type="entry name" value="HotDog_dom_sf"/>
</dbReference>
<dbReference type="Gene3D" id="3.10.129.10">
    <property type="entry name" value="Hotdog Thioesterase"/>
    <property type="match status" value="1"/>
</dbReference>
<proteinExistence type="predicted"/>
<accession>U3GZT7</accession>
<dbReference type="AlphaFoldDB" id="U3GZT7"/>
<dbReference type="InterPro" id="IPR050563">
    <property type="entry name" value="4-hydroxybenzoyl-CoA_TE"/>
</dbReference>
<sequence length="163" mass="17778">MSTEDNTNTSAQVHTTRIPVRWSDFDRFNHLNNVSYIEVAQEARTAFAQDEFAARGLPIPAVFVRRTEVDYFRPILPDTTAVEIDTTVVQIGTTSFTTHQSIKDRNGTVCCTVDCVQIAVDLATSSPRAITKHELGVLTQVADSAVINEATSADDSAEASADD</sequence>
<dbReference type="GO" id="GO:0047617">
    <property type="term" value="F:fatty acyl-CoA hydrolase activity"/>
    <property type="evidence" value="ECO:0007669"/>
    <property type="project" value="TreeGrafter"/>
</dbReference>
<dbReference type="GeneID" id="78250284"/>
<dbReference type="eggNOG" id="COG0824">
    <property type="taxonomic scope" value="Bacteria"/>
</dbReference>
<dbReference type="EMBL" id="CP006365">
    <property type="protein sequence ID" value="AGU15652.1"/>
    <property type="molecule type" value="Genomic_DNA"/>
</dbReference>
<gene>
    <name evidence="1" type="ORF">CARG_07670</name>
</gene>
<dbReference type="OrthoDB" id="9799036at2"/>
<dbReference type="Proteomes" id="UP000016943">
    <property type="component" value="Chromosome"/>
</dbReference>
<name>U3GZT7_9CORY</name>
<dbReference type="PATRIC" id="fig|1348662.3.peg.1516"/>
<evidence type="ECO:0000313" key="1">
    <source>
        <dbReference type="EMBL" id="AGU15652.1"/>
    </source>
</evidence>
<evidence type="ECO:0008006" key="3">
    <source>
        <dbReference type="Google" id="ProtNLM"/>
    </source>
</evidence>
<dbReference type="CDD" id="cd00586">
    <property type="entry name" value="4HBT"/>
    <property type="match status" value="1"/>
</dbReference>
<dbReference type="HOGENOM" id="CLU_101141_2_0_11"/>
<dbReference type="PANTHER" id="PTHR31793:SF24">
    <property type="entry name" value="LONG-CHAIN ACYL-COA THIOESTERASE FADM"/>
    <property type="match status" value="1"/>
</dbReference>
<dbReference type="RefSeq" id="WP_021012043.1">
    <property type="nucleotide sequence ID" value="NC_022198.1"/>
</dbReference>
<dbReference type="STRING" id="1348662.CARG_07670"/>
<protein>
    <recommendedName>
        <fullName evidence="3">Thioesterase domain-containing protein</fullName>
    </recommendedName>
</protein>
<keyword evidence="2" id="KW-1185">Reference proteome</keyword>
<dbReference type="PANTHER" id="PTHR31793">
    <property type="entry name" value="4-HYDROXYBENZOYL-COA THIOESTERASE FAMILY MEMBER"/>
    <property type="match status" value="1"/>
</dbReference>
<dbReference type="SUPFAM" id="SSF54637">
    <property type="entry name" value="Thioesterase/thiol ester dehydrase-isomerase"/>
    <property type="match status" value="1"/>
</dbReference>
<dbReference type="KEGG" id="caz:CARG_07670"/>